<feature type="chain" id="PRO_5035740569" evidence="1">
    <location>
        <begin position="33"/>
        <end position="82"/>
    </location>
</feature>
<dbReference type="Proteomes" id="UP000694240">
    <property type="component" value="Chromosome 12"/>
</dbReference>
<accession>A0A8T1YDF8</accession>
<organism evidence="2 3">
    <name type="scientific">Arabidopsis thaliana x Arabidopsis arenosa</name>
    <dbReference type="NCBI Taxonomy" id="1240361"/>
    <lineage>
        <taxon>Eukaryota</taxon>
        <taxon>Viridiplantae</taxon>
        <taxon>Streptophyta</taxon>
        <taxon>Embryophyta</taxon>
        <taxon>Tracheophyta</taxon>
        <taxon>Spermatophyta</taxon>
        <taxon>Magnoliopsida</taxon>
        <taxon>eudicotyledons</taxon>
        <taxon>Gunneridae</taxon>
        <taxon>Pentapetalae</taxon>
        <taxon>rosids</taxon>
        <taxon>malvids</taxon>
        <taxon>Brassicales</taxon>
        <taxon>Brassicaceae</taxon>
        <taxon>Camelineae</taxon>
        <taxon>Arabidopsis</taxon>
    </lineage>
</organism>
<sequence length="82" mass="9046">MESKRSSSSPLLILITTIMIIFIISGPKSVDAADCKHPVGPYTDSCFTDCVSGKYGYNYESAFCRRDETGTCKICCCEMINE</sequence>
<keyword evidence="3" id="KW-1185">Reference proteome</keyword>
<reference evidence="2 3" key="1">
    <citation type="submission" date="2020-12" db="EMBL/GenBank/DDBJ databases">
        <title>Concerted genomic and epigenomic changes stabilize Arabidopsis allopolyploids.</title>
        <authorList>
            <person name="Chen Z."/>
        </authorList>
    </citation>
    <scope>NUCLEOTIDE SEQUENCE [LARGE SCALE GENOMIC DNA]</scope>
    <source>
        <strain evidence="2">Allo738</strain>
        <tissue evidence="2">Leaf</tissue>
    </source>
</reference>
<evidence type="ECO:0000313" key="3">
    <source>
        <dbReference type="Proteomes" id="UP000694240"/>
    </source>
</evidence>
<dbReference type="AlphaFoldDB" id="A0A8T1YDF8"/>
<comment type="caution">
    <text evidence="2">The sequence shown here is derived from an EMBL/GenBank/DDBJ whole genome shotgun (WGS) entry which is preliminary data.</text>
</comment>
<proteinExistence type="predicted"/>
<gene>
    <name evidence="2" type="ORF">ISN45_Aa07g038340</name>
</gene>
<protein>
    <submittedName>
        <fullName evidence="2">Uncharacterized protein</fullName>
    </submittedName>
</protein>
<evidence type="ECO:0000313" key="2">
    <source>
        <dbReference type="EMBL" id="KAG7543960.1"/>
    </source>
</evidence>
<keyword evidence="1" id="KW-0732">Signal</keyword>
<dbReference type="EMBL" id="JAEFBK010000012">
    <property type="protein sequence ID" value="KAG7543960.1"/>
    <property type="molecule type" value="Genomic_DNA"/>
</dbReference>
<feature type="signal peptide" evidence="1">
    <location>
        <begin position="1"/>
        <end position="32"/>
    </location>
</feature>
<name>A0A8T1YDF8_9BRAS</name>
<evidence type="ECO:0000256" key="1">
    <source>
        <dbReference type="SAM" id="SignalP"/>
    </source>
</evidence>